<dbReference type="InterPro" id="IPR002376">
    <property type="entry name" value="Formyl_transf_N"/>
</dbReference>
<dbReference type="Pfam" id="PF00551">
    <property type="entry name" value="Formyl_trans_N"/>
    <property type="match status" value="1"/>
</dbReference>
<evidence type="ECO:0000256" key="1">
    <source>
        <dbReference type="ARBA" id="ARBA00012261"/>
    </source>
</evidence>
<sequence length="387" mass="42382">MARQFRPRTLLRLIPSHYRFLSSKTSDPLRILFCGSDDFSCASLSALDGEMRKGNGLIESIDVVVRPPKGTGRGYKKIREVPLKLDADKLGLKIYERDTLKGFEPPSGINIIIAVSFGLFVPPEMLRSAKYGGLNLHPSFLPDLRGAAPLHHSLLQQRSHIGITLQTLDEHKFDHGVILAQTPRPGIPIPPQCTVPELTNLVKQPAAELLLSGLRQGLHVPPLVDVVRGKKTTPSEDEVAGTDKAWRYAPKISKEDARIDWEGWTAEEAERRLRVLGQLWMEVLGGRGKDGVERVILRDAVAVAESEGRGGGEEKEIAVVWRPKSKGLEKGEERTVVVKYAELGGGAVLFRFPRGGCLRVERIVVGGMAGARATKALAPFVVGEGRA</sequence>
<dbReference type="Gene3D" id="3.40.50.12230">
    <property type="match status" value="1"/>
</dbReference>
<dbReference type="OrthoDB" id="10268103at2759"/>
<dbReference type="GO" id="GO:0004479">
    <property type="term" value="F:methionyl-tRNA formyltransferase activity"/>
    <property type="evidence" value="ECO:0007669"/>
    <property type="project" value="UniProtKB-EC"/>
</dbReference>
<dbReference type="Proteomes" id="UP000028545">
    <property type="component" value="Unassembled WGS sequence"/>
</dbReference>
<dbReference type="KEGG" id="sapo:SAPIO_CDS2589"/>
<organism evidence="3 4">
    <name type="scientific">Pseudallescheria apiosperma</name>
    <name type="common">Scedosporium apiospermum</name>
    <dbReference type="NCBI Taxonomy" id="563466"/>
    <lineage>
        <taxon>Eukaryota</taxon>
        <taxon>Fungi</taxon>
        <taxon>Dikarya</taxon>
        <taxon>Ascomycota</taxon>
        <taxon>Pezizomycotina</taxon>
        <taxon>Sordariomycetes</taxon>
        <taxon>Hypocreomycetidae</taxon>
        <taxon>Microascales</taxon>
        <taxon>Microascaceae</taxon>
        <taxon>Scedosporium</taxon>
    </lineage>
</organism>
<dbReference type="EC" id="2.1.2.9" evidence="1"/>
<feature type="domain" description="Formyl transferase N-terminal" evidence="2">
    <location>
        <begin position="30"/>
        <end position="211"/>
    </location>
</feature>
<accession>A0A084GCT6</accession>
<dbReference type="RefSeq" id="XP_016644947.1">
    <property type="nucleotide sequence ID" value="XM_016785571.1"/>
</dbReference>
<dbReference type="AlphaFoldDB" id="A0A084GCT6"/>
<dbReference type="VEuPathDB" id="FungiDB:SAPIO_CDS2589"/>
<proteinExistence type="predicted"/>
<gene>
    <name evidence="3" type="ORF">SAPIO_CDS2589</name>
</gene>
<comment type="caution">
    <text evidence="3">The sequence shown here is derived from an EMBL/GenBank/DDBJ whole genome shotgun (WGS) entry which is preliminary data.</text>
</comment>
<dbReference type="GO" id="GO:0005739">
    <property type="term" value="C:mitochondrion"/>
    <property type="evidence" value="ECO:0007669"/>
    <property type="project" value="TreeGrafter"/>
</dbReference>
<name>A0A084GCT6_PSEDA</name>
<dbReference type="HOGENOM" id="CLU_033347_0_2_1"/>
<dbReference type="InterPro" id="IPR036477">
    <property type="entry name" value="Formyl_transf_N_sf"/>
</dbReference>
<dbReference type="OMA" id="KEWWNGV"/>
<dbReference type="PANTHER" id="PTHR11138">
    <property type="entry name" value="METHIONYL-TRNA FORMYLTRANSFERASE"/>
    <property type="match status" value="1"/>
</dbReference>
<evidence type="ECO:0000313" key="3">
    <source>
        <dbReference type="EMBL" id="KEZ45148.1"/>
    </source>
</evidence>
<dbReference type="InterPro" id="IPR041711">
    <property type="entry name" value="Met-tRNA-FMT_N"/>
</dbReference>
<reference evidence="3 4" key="1">
    <citation type="journal article" date="2014" name="Genome Announc.">
        <title>Draft genome sequence of the pathogenic fungus Scedosporium apiospermum.</title>
        <authorList>
            <person name="Vandeputte P."/>
            <person name="Ghamrawi S."/>
            <person name="Rechenmann M."/>
            <person name="Iltis A."/>
            <person name="Giraud S."/>
            <person name="Fleury M."/>
            <person name="Thornton C."/>
            <person name="Delhaes L."/>
            <person name="Meyer W."/>
            <person name="Papon N."/>
            <person name="Bouchara J.P."/>
        </authorList>
    </citation>
    <scope>NUCLEOTIDE SEQUENCE [LARGE SCALE GENOMIC DNA]</scope>
    <source>
        <strain evidence="3 4">IHEM 14462</strain>
    </source>
</reference>
<protein>
    <recommendedName>
        <fullName evidence="1">methionyl-tRNA formyltransferase</fullName>
        <ecNumber evidence="1">2.1.2.9</ecNumber>
    </recommendedName>
</protein>
<dbReference type="EMBL" id="JOWA01000086">
    <property type="protein sequence ID" value="KEZ45148.1"/>
    <property type="molecule type" value="Genomic_DNA"/>
</dbReference>
<evidence type="ECO:0000313" key="4">
    <source>
        <dbReference type="Proteomes" id="UP000028545"/>
    </source>
</evidence>
<dbReference type="CDD" id="cd08646">
    <property type="entry name" value="FMT_core_Met-tRNA-FMT_N"/>
    <property type="match status" value="1"/>
</dbReference>
<keyword evidence="4" id="KW-1185">Reference proteome</keyword>
<dbReference type="GeneID" id="27721661"/>
<dbReference type="SUPFAM" id="SSF53328">
    <property type="entry name" value="Formyltransferase"/>
    <property type="match status" value="1"/>
</dbReference>
<evidence type="ECO:0000259" key="2">
    <source>
        <dbReference type="Pfam" id="PF00551"/>
    </source>
</evidence>
<dbReference type="PANTHER" id="PTHR11138:SF5">
    <property type="entry name" value="METHIONYL-TRNA FORMYLTRANSFERASE, MITOCHONDRIAL"/>
    <property type="match status" value="1"/>
</dbReference>